<dbReference type="PROSITE" id="PS00108">
    <property type="entry name" value="PROTEIN_KINASE_ST"/>
    <property type="match status" value="1"/>
</dbReference>
<dbReference type="InterPro" id="IPR017441">
    <property type="entry name" value="Protein_kinase_ATP_BS"/>
</dbReference>
<evidence type="ECO:0000313" key="6">
    <source>
        <dbReference type="EMBL" id="CAI5758453.1"/>
    </source>
</evidence>
<dbReference type="PROSITE" id="PS00107">
    <property type="entry name" value="PROTEIN_KINASE_ATP"/>
    <property type="match status" value="1"/>
</dbReference>
<dbReference type="PANTHER" id="PTHR24348:SF72">
    <property type="entry name" value="SERINE_THREONINE PROTEIN KINASE"/>
    <property type="match status" value="1"/>
</dbReference>
<dbReference type="OrthoDB" id="68483at2759"/>
<dbReference type="InterPro" id="IPR011009">
    <property type="entry name" value="Kinase-like_dom_sf"/>
</dbReference>
<proteinExistence type="predicted"/>
<feature type="binding site" evidence="3">
    <location>
        <position position="53"/>
    </location>
    <ligand>
        <name>ATP</name>
        <dbReference type="ChEBI" id="CHEBI:30616"/>
    </ligand>
</feature>
<evidence type="ECO:0000259" key="5">
    <source>
        <dbReference type="PROSITE" id="PS50011"/>
    </source>
</evidence>
<dbReference type="EMBL" id="CANTUO010000003">
    <property type="protein sequence ID" value="CAI5758453.1"/>
    <property type="molecule type" value="Genomic_DNA"/>
</dbReference>
<feature type="region of interest" description="Disordered" evidence="4">
    <location>
        <begin position="370"/>
        <end position="406"/>
    </location>
</feature>
<keyword evidence="2 3" id="KW-0067">ATP-binding</keyword>
<feature type="compositionally biased region" description="Low complexity" evidence="4">
    <location>
        <begin position="567"/>
        <end position="580"/>
    </location>
</feature>
<dbReference type="GO" id="GO:0005524">
    <property type="term" value="F:ATP binding"/>
    <property type="evidence" value="ECO:0007669"/>
    <property type="project" value="UniProtKB-UniRule"/>
</dbReference>
<name>A0A9W4TW12_9ASCO</name>
<dbReference type="InterPro" id="IPR000719">
    <property type="entry name" value="Prot_kinase_dom"/>
</dbReference>
<protein>
    <recommendedName>
        <fullName evidence="5">Protein kinase domain-containing protein</fullName>
    </recommendedName>
</protein>
<feature type="domain" description="Protein kinase" evidence="5">
    <location>
        <begin position="23"/>
        <end position="322"/>
    </location>
</feature>
<keyword evidence="1 3" id="KW-0547">Nucleotide-binding</keyword>
<dbReference type="PANTHER" id="PTHR24348">
    <property type="entry name" value="SERINE/THREONINE-PROTEIN KINASE UNC-51-RELATED"/>
    <property type="match status" value="1"/>
</dbReference>
<dbReference type="Proteomes" id="UP001152885">
    <property type="component" value="Unassembled WGS sequence"/>
</dbReference>
<dbReference type="SUPFAM" id="SSF56112">
    <property type="entry name" value="Protein kinase-like (PK-like)"/>
    <property type="match status" value="1"/>
</dbReference>
<evidence type="ECO:0000256" key="3">
    <source>
        <dbReference type="PROSITE-ProRule" id="PRU10141"/>
    </source>
</evidence>
<dbReference type="PROSITE" id="PS50011">
    <property type="entry name" value="PROTEIN_KINASE_DOM"/>
    <property type="match status" value="1"/>
</dbReference>
<keyword evidence="7" id="KW-1185">Reference proteome</keyword>
<dbReference type="GO" id="GO:0010506">
    <property type="term" value="P:regulation of autophagy"/>
    <property type="evidence" value="ECO:0007669"/>
    <property type="project" value="InterPro"/>
</dbReference>
<accession>A0A9W4TW12</accession>
<feature type="compositionally biased region" description="Low complexity" evidence="4">
    <location>
        <begin position="385"/>
        <end position="406"/>
    </location>
</feature>
<dbReference type="GO" id="GO:0004674">
    <property type="term" value="F:protein serine/threonine kinase activity"/>
    <property type="evidence" value="ECO:0007669"/>
    <property type="project" value="InterPro"/>
</dbReference>
<evidence type="ECO:0000313" key="7">
    <source>
        <dbReference type="Proteomes" id="UP001152885"/>
    </source>
</evidence>
<reference evidence="6" key="1">
    <citation type="submission" date="2022-12" db="EMBL/GenBank/DDBJ databases">
        <authorList>
            <person name="Brejova B."/>
        </authorList>
    </citation>
    <scope>NUCLEOTIDE SEQUENCE</scope>
</reference>
<sequence length="655" mass="75109">MDEDKLSIILDQSSNKKVINNEYKIIKKIGQGQYGKVLLGELTTKSNSYVAIKTINRIDKKRLITKNYMSSISKIRREISIMKECNHPNVVKLYKVIDDLKFDKILLILEYCKFGEIDWRNYNHYYEKYNKPKALILNKILRDVLNGLEYLHCYKNIIHRDLKPSNLLIDQNGTIKISDFGVSLIIENNSNDDVELAKIMGTPAFYAPELCQFVNNRYSIITNKDHEANKIKIDYRIDIWSLGITLYCLMFNNLPFNGKNEFEMCKNIVNQELKFPVIKHSKRVKEEDIEELKHFKSLVKKILVKNANDRISIEEIKHHSFTTYDLNTIEIKKFLNFNKAIFKDADCKKQISNNQELNLSTRLKNFFKSNNGEPSLPLTPPPKISPSTSTSTSNSNSNSNSSNLKSNYKDLHHVDDLLDSYLDDSSSESIEEDIDTTNILNDLDIESPTKKHIPEPLNLKDISSYKLTTSSTPTNNELSPYKQSSSITPTNNNITIIGESSPSRIISFFSPSKRFFKRNQLLNDSYNPTISSLSSPIGENKQQHFDLIEPPSIFRKRVNDEEDNNNKQDNSNSNSNSNSNFYGTGLRKLSSSSSSLNLNAYLTDESDSISIKTKGKKKICEKITKDEDEGDSTLIFDDSEIRNIKGMDEYLNSLN</sequence>
<evidence type="ECO:0000256" key="1">
    <source>
        <dbReference type="ARBA" id="ARBA00022741"/>
    </source>
</evidence>
<evidence type="ECO:0000256" key="4">
    <source>
        <dbReference type="SAM" id="MobiDB-lite"/>
    </source>
</evidence>
<dbReference type="InterPro" id="IPR008271">
    <property type="entry name" value="Ser/Thr_kinase_AS"/>
</dbReference>
<dbReference type="CDD" id="cd14008">
    <property type="entry name" value="STKc_LKB1_CaMKK"/>
    <property type="match status" value="1"/>
</dbReference>
<dbReference type="InterPro" id="IPR045269">
    <property type="entry name" value="Atg1-like"/>
</dbReference>
<feature type="region of interest" description="Disordered" evidence="4">
    <location>
        <begin position="562"/>
        <end position="584"/>
    </location>
</feature>
<dbReference type="GO" id="GO:0030447">
    <property type="term" value="P:filamentous growth"/>
    <property type="evidence" value="ECO:0007669"/>
    <property type="project" value="UniProtKB-ARBA"/>
</dbReference>
<gene>
    <name evidence="6" type="ORF">CANVERA_P2965</name>
</gene>
<dbReference type="AlphaFoldDB" id="A0A9W4TW12"/>
<comment type="caution">
    <text evidence="6">The sequence shown here is derived from an EMBL/GenBank/DDBJ whole genome shotgun (WGS) entry which is preliminary data.</text>
</comment>
<dbReference type="SMART" id="SM00220">
    <property type="entry name" value="S_TKc"/>
    <property type="match status" value="1"/>
</dbReference>
<dbReference type="GO" id="GO:0005737">
    <property type="term" value="C:cytoplasm"/>
    <property type="evidence" value="ECO:0007669"/>
    <property type="project" value="TreeGrafter"/>
</dbReference>
<organism evidence="6 7">
    <name type="scientific">Candida verbasci</name>
    <dbReference type="NCBI Taxonomy" id="1227364"/>
    <lineage>
        <taxon>Eukaryota</taxon>
        <taxon>Fungi</taxon>
        <taxon>Dikarya</taxon>
        <taxon>Ascomycota</taxon>
        <taxon>Saccharomycotina</taxon>
        <taxon>Pichiomycetes</taxon>
        <taxon>Debaryomycetaceae</taxon>
        <taxon>Candida/Lodderomyces clade</taxon>
        <taxon>Candida</taxon>
    </lineage>
</organism>
<evidence type="ECO:0000256" key="2">
    <source>
        <dbReference type="ARBA" id="ARBA00022840"/>
    </source>
</evidence>
<dbReference type="Pfam" id="PF00069">
    <property type="entry name" value="Pkinase"/>
    <property type="match status" value="1"/>
</dbReference>
<dbReference type="Gene3D" id="1.10.510.10">
    <property type="entry name" value="Transferase(Phosphotransferase) domain 1"/>
    <property type="match status" value="1"/>
</dbReference>